<dbReference type="EMBL" id="CP005290">
    <property type="protein sequence ID" value="AGK62076.1"/>
    <property type="molecule type" value="Genomic_DNA"/>
</dbReference>
<sequence length="389" mass="44507">MISLTKMLTGKATVSERITYCGDKSFIPERLKNLRKKISPVVVLNLTRKCNLRCVHCYADASSHSSKELTTEEIKAVIDDLAEMKIPVLLFSGGEPLIRKDIFELAEYANDKGINCSLSTNGTLITEEIADMLKSCFIYVGVSLDGLKDVNDRFRGVEGSFERALQGLINARDAGIMTGIRFTVTRYNQNDIDPIINLLAENDIPRFCLYHLVPSGRADFKDDISKEERRKIIEYLMRKSVELVDEGFKTEILTVDNPVDGVFAYLKMRDENPDYAEKILEFLRYRGGDGSGERIANIDMYGYVHPNQFWWDYSCGNVKERKFSEIWLNPNELLIKLRNKEKYLRGKCGMCNFKDVCGGFRLRALRYGDLWGEDPDCYLSMEEISQKGF</sequence>
<dbReference type="SUPFAM" id="SSF102114">
    <property type="entry name" value="Radical SAM enzymes"/>
    <property type="match status" value="1"/>
</dbReference>
<dbReference type="SMART" id="SM00729">
    <property type="entry name" value="Elp3"/>
    <property type="match status" value="1"/>
</dbReference>
<organism evidence="8 9">
    <name type="scientific">Archaeoglobus sulfaticallidus PM70-1</name>
    <dbReference type="NCBI Taxonomy" id="387631"/>
    <lineage>
        <taxon>Archaea</taxon>
        <taxon>Methanobacteriati</taxon>
        <taxon>Methanobacteriota</taxon>
        <taxon>Archaeoglobi</taxon>
        <taxon>Archaeoglobales</taxon>
        <taxon>Archaeoglobaceae</taxon>
        <taxon>Archaeoglobus</taxon>
    </lineage>
</organism>
<dbReference type="PANTHER" id="PTHR11228">
    <property type="entry name" value="RADICAL SAM DOMAIN PROTEIN"/>
    <property type="match status" value="1"/>
</dbReference>
<dbReference type="CDD" id="cd21123">
    <property type="entry name" value="SPASM_MftC-like"/>
    <property type="match status" value="1"/>
</dbReference>
<keyword evidence="2" id="KW-0004">4Fe-4S</keyword>
<dbReference type="InterPro" id="IPR007197">
    <property type="entry name" value="rSAM"/>
</dbReference>
<dbReference type="AlphaFoldDB" id="N0BN80"/>
<dbReference type="GO" id="GO:0046872">
    <property type="term" value="F:metal ion binding"/>
    <property type="evidence" value="ECO:0007669"/>
    <property type="project" value="UniProtKB-KW"/>
</dbReference>
<dbReference type="SFLD" id="SFLDS00029">
    <property type="entry name" value="Radical_SAM"/>
    <property type="match status" value="1"/>
</dbReference>
<dbReference type="RefSeq" id="WP_015591672.1">
    <property type="nucleotide sequence ID" value="NC_021169.1"/>
</dbReference>
<dbReference type="Pfam" id="PF04055">
    <property type="entry name" value="Radical_SAM"/>
    <property type="match status" value="1"/>
</dbReference>
<dbReference type="InterPro" id="IPR013785">
    <property type="entry name" value="Aldolase_TIM"/>
</dbReference>
<dbReference type="eggNOG" id="arCOG00940">
    <property type="taxonomic scope" value="Archaea"/>
</dbReference>
<dbReference type="HOGENOM" id="CLU_009273_4_0_2"/>
<evidence type="ECO:0000256" key="2">
    <source>
        <dbReference type="ARBA" id="ARBA00022485"/>
    </source>
</evidence>
<name>N0BN80_9EURY</name>
<gene>
    <name evidence="8" type="ORF">Asulf_02118</name>
</gene>
<dbReference type="InterPro" id="IPR023885">
    <property type="entry name" value="4Fe4S-binding_SPASM_dom"/>
</dbReference>
<dbReference type="Proteomes" id="UP000013307">
    <property type="component" value="Chromosome"/>
</dbReference>
<dbReference type="FunFam" id="3.20.20.70:FF:000188">
    <property type="entry name" value="Mycofactocin radical SAM maturase MftC"/>
    <property type="match status" value="1"/>
</dbReference>
<dbReference type="CDD" id="cd01335">
    <property type="entry name" value="Radical_SAM"/>
    <property type="match status" value="1"/>
</dbReference>
<evidence type="ECO:0000256" key="3">
    <source>
        <dbReference type="ARBA" id="ARBA00022691"/>
    </source>
</evidence>
<dbReference type="GO" id="GO:0051539">
    <property type="term" value="F:4 iron, 4 sulfur cluster binding"/>
    <property type="evidence" value="ECO:0007669"/>
    <property type="project" value="UniProtKB-KW"/>
</dbReference>
<comment type="cofactor">
    <cofactor evidence="1">
        <name>[4Fe-4S] cluster</name>
        <dbReference type="ChEBI" id="CHEBI:49883"/>
    </cofactor>
</comment>
<dbReference type="InterPro" id="IPR006638">
    <property type="entry name" value="Elp3/MiaA/NifB-like_rSAM"/>
</dbReference>
<keyword evidence="4" id="KW-0479">Metal-binding</keyword>
<evidence type="ECO:0000256" key="6">
    <source>
        <dbReference type="ARBA" id="ARBA00023014"/>
    </source>
</evidence>
<evidence type="ECO:0000256" key="1">
    <source>
        <dbReference type="ARBA" id="ARBA00001966"/>
    </source>
</evidence>
<dbReference type="PROSITE" id="PS51918">
    <property type="entry name" value="RADICAL_SAM"/>
    <property type="match status" value="1"/>
</dbReference>
<feature type="domain" description="Radical SAM core" evidence="7">
    <location>
        <begin position="36"/>
        <end position="242"/>
    </location>
</feature>
<dbReference type="GO" id="GO:0003824">
    <property type="term" value="F:catalytic activity"/>
    <property type="evidence" value="ECO:0007669"/>
    <property type="project" value="InterPro"/>
</dbReference>
<dbReference type="GeneID" id="15393752"/>
<accession>N0BN80</accession>
<evidence type="ECO:0000313" key="8">
    <source>
        <dbReference type="EMBL" id="AGK62076.1"/>
    </source>
</evidence>
<evidence type="ECO:0000259" key="7">
    <source>
        <dbReference type="PROSITE" id="PS51918"/>
    </source>
</evidence>
<dbReference type="InterPro" id="IPR017200">
    <property type="entry name" value="PqqE-like"/>
</dbReference>
<dbReference type="PANTHER" id="PTHR11228:SF7">
    <property type="entry name" value="PQQA PEPTIDE CYCLASE"/>
    <property type="match status" value="1"/>
</dbReference>
<dbReference type="Gene3D" id="3.20.20.70">
    <property type="entry name" value="Aldolase class I"/>
    <property type="match status" value="1"/>
</dbReference>
<dbReference type="OrthoDB" id="30736at2157"/>
<evidence type="ECO:0000256" key="4">
    <source>
        <dbReference type="ARBA" id="ARBA00022723"/>
    </source>
</evidence>
<dbReference type="GO" id="GO:0006783">
    <property type="term" value="P:heme biosynthetic process"/>
    <property type="evidence" value="ECO:0007669"/>
    <property type="project" value="TreeGrafter"/>
</dbReference>
<dbReference type="SFLD" id="SFLDG01386">
    <property type="entry name" value="main_SPASM_domain-containing"/>
    <property type="match status" value="1"/>
</dbReference>
<dbReference type="InterPro" id="IPR058240">
    <property type="entry name" value="rSAM_sf"/>
</dbReference>
<dbReference type="Pfam" id="PF13186">
    <property type="entry name" value="SPASM"/>
    <property type="match status" value="1"/>
</dbReference>
<proteinExistence type="predicted"/>
<protein>
    <submittedName>
        <fullName evidence="8">Putative Fe-S oxidoreductase</fullName>
    </submittedName>
</protein>
<keyword evidence="6" id="KW-0411">Iron-sulfur</keyword>
<dbReference type="PIRSF" id="PIRSF037420">
    <property type="entry name" value="PQQ_syn_pqqE"/>
    <property type="match status" value="1"/>
</dbReference>
<reference evidence="8 9" key="1">
    <citation type="journal article" date="2013" name="Genome Announc.">
        <title>Complete Genome Sequence of the Thermophilic and Facultatively Chemolithoautotrophic Sulfate Reducer Archaeoglobus sulfaticallidus Strain PM70-1T.</title>
        <authorList>
            <person name="Stokke R."/>
            <person name="Hocking W.P."/>
            <person name="Steinsbu B.O."/>
            <person name="Steen I.H."/>
        </authorList>
    </citation>
    <scope>NUCLEOTIDE SEQUENCE [LARGE SCALE GENOMIC DNA]</scope>
    <source>
        <strain evidence="8">PM70-1</strain>
    </source>
</reference>
<evidence type="ECO:0000256" key="5">
    <source>
        <dbReference type="ARBA" id="ARBA00023004"/>
    </source>
</evidence>
<dbReference type="SFLD" id="SFLDG01067">
    <property type="entry name" value="SPASM/twitch_domain_containing"/>
    <property type="match status" value="1"/>
</dbReference>
<evidence type="ECO:0000313" key="9">
    <source>
        <dbReference type="Proteomes" id="UP000013307"/>
    </source>
</evidence>
<keyword evidence="5" id="KW-0408">Iron</keyword>
<dbReference type="KEGG" id="ast:Asulf_02118"/>
<dbReference type="InterPro" id="IPR050377">
    <property type="entry name" value="Radical_SAM_PqqE_MftC-like"/>
</dbReference>
<keyword evidence="9" id="KW-1185">Reference proteome</keyword>
<dbReference type="STRING" id="387631.Asulf_02118"/>
<keyword evidence="3" id="KW-0949">S-adenosyl-L-methionine</keyword>